<dbReference type="InterPro" id="IPR000092">
    <property type="entry name" value="Polyprenyl_synt"/>
</dbReference>
<dbReference type="InterPro" id="IPR033749">
    <property type="entry name" value="Polyprenyl_synt_CS"/>
</dbReference>
<keyword evidence="6" id="KW-0414">Isoprene biosynthesis</keyword>
<proteinExistence type="inferred from homology"/>
<evidence type="ECO:0000313" key="8">
    <source>
        <dbReference type="Proteomes" id="UP001595880"/>
    </source>
</evidence>
<dbReference type="RefSeq" id="WP_390200268.1">
    <property type="nucleotide sequence ID" value="NZ_JBHSDV010000005.1"/>
</dbReference>
<dbReference type="EC" id="2.5.1.-" evidence="7"/>
<dbReference type="SUPFAM" id="SSF48576">
    <property type="entry name" value="Terpenoid synthases"/>
    <property type="match status" value="1"/>
</dbReference>
<comment type="cofactor">
    <cofactor evidence="1">
        <name>Mg(2+)</name>
        <dbReference type="ChEBI" id="CHEBI:18420"/>
    </cofactor>
</comment>
<dbReference type="Pfam" id="PF00348">
    <property type="entry name" value="polyprenyl_synt"/>
    <property type="match status" value="1"/>
</dbReference>
<dbReference type="Gene3D" id="1.10.600.10">
    <property type="entry name" value="Farnesyl Diphosphate Synthase"/>
    <property type="match status" value="1"/>
</dbReference>
<comment type="caution">
    <text evidence="7">The sequence shown here is derived from an EMBL/GenBank/DDBJ whole genome shotgun (WGS) entry which is preliminary data.</text>
</comment>
<keyword evidence="3 7" id="KW-0808">Transferase</keyword>
<dbReference type="PANTHER" id="PTHR43281:SF1">
    <property type="entry name" value="FARNESYL DIPHOSPHATE SYNTHASE"/>
    <property type="match status" value="1"/>
</dbReference>
<evidence type="ECO:0000256" key="6">
    <source>
        <dbReference type="ARBA" id="ARBA00023229"/>
    </source>
</evidence>
<organism evidence="7 8">
    <name type="scientific">Gracilibacillus marinus</name>
    <dbReference type="NCBI Taxonomy" id="630535"/>
    <lineage>
        <taxon>Bacteria</taxon>
        <taxon>Bacillati</taxon>
        <taxon>Bacillota</taxon>
        <taxon>Bacilli</taxon>
        <taxon>Bacillales</taxon>
        <taxon>Bacillaceae</taxon>
        <taxon>Gracilibacillus</taxon>
    </lineage>
</organism>
<name>A0ABV8VWM5_9BACI</name>
<protein>
    <submittedName>
        <fullName evidence="7">Polyprenyl synthetase family protein</fullName>
        <ecNumber evidence="7">2.5.1.-</ecNumber>
    </submittedName>
</protein>
<keyword evidence="5" id="KW-0460">Magnesium</keyword>
<dbReference type="SFLD" id="SFLDS00005">
    <property type="entry name" value="Isoprenoid_Synthase_Type_I"/>
    <property type="match status" value="1"/>
</dbReference>
<dbReference type="PANTHER" id="PTHR43281">
    <property type="entry name" value="FARNESYL DIPHOSPHATE SYNTHASE"/>
    <property type="match status" value="1"/>
</dbReference>
<dbReference type="EMBL" id="JBHSDV010000005">
    <property type="protein sequence ID" value="MFC4388904.1"/>
    <property type="molecule type" value="Genomic_DNA"/>
</dbReference>
<evidence type="ECO:0000256" key="1">
    <source>
        <dbReference type="ARBA" id="ARBA00001946"/>
    </source>
</evidence>
<dbReference type="InterPro" id="IPR008949">
    <property type="entry name" value="Isoprenoid_synthase_dom_sf"/>
</dbReference>
<sequence>MNKFEYTYKQKESEALTYYKKLRENYQREDCLIEMRDDLIEWEKQQKKRTAFTTIAKVIDDKNKLKWLKKTGELDQYLDRSISYIYLRDLGYSLIDPATKARVKNVAQELEQSLLNMGEDTFHFASLFRWAQKEGVEQTYIWLYEKIKMVSDHMPEQLDRDNARRKLIKLIAGVYMHEVENMPEDISRVDRRERLARALRLGYCYGLTYPFIDDLLDSAILTEEEKSLFSDIIRTTIKTGVVPKFPSWNNAYQDFLQFIQCELEEAFQYIHQTLDEEKKEDFFLQAYVFFTAQEEDRVKSLSNNYYTNKEIYLPIILKSSSSRLIVRSLIQAKTDVEINQRIFYYGIYNQLADDFTDLFLDLENKAVTPYTYYLTYYKERDDLINPFKLYWIVTHFLIRHVYDGDGRTKKVILDRAMNGLKRLRNRLGEEGFREIMGIYEKEIDQMIPIIDRVTKREFNIDFLDKFIRDQILTTMSEERAAKRKFQAQAEQIKTLLTENLTIAKEQWTGVVTDAVNYSIANNGKKLRPLMTAMLAKEAYQLTYEEVLPLLKSLEYMHTASLIFDDLPSQDNAAFRRASPTLHNVYDHATAELAGVYLSQKAIESQASLKGFDPLAILSMMQYSTRMTAQICEGQALDLASNKERLTEEALTKMCYLKTGLGFEVALLLPMILMSETETNQAYMKQFAYHLGLAFQIKDDILDEEGAFEEIGKPVQLDQDNERSTFVTILGVENAKKAMWEHYASGYEVLKEFSFNTMFLQQLLDYVIHRVK</sequence>
<dbReference type="GO" id="GO:0016740">
    <property type="term" value="F:transferase activity"/>
    <property type="evidence" value="ECO:0007669"/>
    <property type="project" value="UniProtKB-KW"/>
</dbReference>
<reference evidence="8" key="1">
    <citation type="journal article" date="2019" name="Int. J. Syst. Evol. Microbiol.">
        <title>The Global Catalogue of Microorganisms (GCM) 10K type strain sequencing project: providing services to taxonomists for standard genome sequencing and annotation.</title>
        <authorList>
            <consortium name="The Broad Institute Genomics Platform"/>
            <consortium name="The Broad Institute Genome Sequencing Center for Infectious Disease"/>
            <person name="Wu L."/>
            <person name="Ma J."/>
        </authorList>
    </citation>
    <scope>NUCLEOTIDE SEQUENCE [LARGE SCALE GENOMIC DNA]</scope>
    <source>
        <strain evidence="8">KACC 14058</strain>
    </source>
</reference>
<gene>
    <name evidence="7" type="ORF">ACFOZ1_13965</name>
</gene>
<evidence type="ECO:0000256" key="2">
    <source>
        <dbReference type="ARBA" id="ARBA00006706"/>
    </source>
</evidence>
<accession>A0ABV8VWM5</accession>
<dbReference type="PROSITE" id="PS00444">
    <property type="entry name" value="POLYPRENYL_SYNTHASE_2"/>
    <property type="match status" value="1"/>
</dbReference>
<evidence type="ECO:0000256" key="4">
    <source>
        <dbReference type="ARBA" id="ARBA00022723"/>
    </source>
</evidence>
<keyword evidence="8" id="KW-1185">Reference proteome</keyword>
<keyword evidence="4" id="KW-0479">Metal-binding</keyword>
<evidence type="ECO:0000256" key="5">
    <source>
        <dbReference type="ARBA" id="ARBA00022842"/>
    </source>
</evidence>
<evidence type="ECO:0000256" key="3">
    <source>
        <dbReference type="ARBA" id="ARBA00022679"/>
    </source>
</evidence>
<evidence type="ECO:0000313" key="7">
    <source>
        <dbReference type="EMBL" id="MFC4388904.1"/>
    </source>
</evidence>
<comment type="similarity">
    <text evidence="2">Belongs to the FPP/GGPP synthase family.</text>
</comment>
<dbReference type="Proteomes" id="UP001595880">
    <property type="component" value="Unassembled WGS sequence"/>
</dbReference>